<organism evidence="2 3">
    <name type="scientific">Mucuna pruriens</name>
    <name type="common">Velvet bean</name>
    <name type="synonym">Dolichos pruriens</name>
    <dbReference type="NCBI Taxonomy" id="157652"/>
    <lineage>
        <taxon>Eukaryota</taxon>
        <taxon>Viridiplantae</taxon>
        <taxon>Streptophyta</taxon>
        <taxon>Embryophyta</taxon>
        <taxon>Tracheophyta</taxon>
        <taxon>Spermatophyta</taxon>
        <taxon>Magnoliopsida</taxon>
        <taxon>eudicotyledons</taxon>
        <taxon>Gunneridae</taxon>
        <taxon>Pentapetalae</taxon>
        <taxon>rosids</taxon>
        <taxon>fabids</taxon>
        <taxon>Fabales</taxon>
        <taxon>Fabaceae</taxon>
        <taxon>Papilionoideae</taxon>
        <taxon>50 kb inversion clade</taxon>
        <taxon>NPAAA clade</taxon>
        <taxon>indigoferoid/millettioid clade</taxon>
        <taxon>Phaseoleae</taxon>
        <taxon>Mucuna</taxon>
    </lineage>
</organism>
<dbReference type="Gene3D" id="2.40.70.10">
    <property type="entry name" value="Acid Proteases"/>
    <property type="match status" value="1"/>
</dbReference>
<evidence type="ECO:0000256" key="1">
    <source>
        <dbReference type="SAM" id="MobiDB-lite"/>
    </source>
</evidence>
<dbReference type="PANTHER" id="PTHR32108:SF9">
    <property type="entry name" value="REVERSE TRANSCRIPTASE RNASE H-LIKE DOMAIN-CONTAINING PROTEIN"/>
    <property type="match status" value="1"/>
</dbReference>
<feature type="compositionally biased region" description="Basic and acidic residues" evidence="1">
    <location>
        <begin position="28"/>
        <end position="39"/>
    </location>
</feature>
<gene>
    <name evidence="2" type="ORF">CR513_58741</name>
</gene>
<dbReference type="AlphaFoldDB" id="A0A371EA26"/>
<dbReference type="Proteomes" id="UP000257109">
    <property type="component" value="Unassembled WGS sequence"/>
</dbReference>
<proteinExistence type="predicted"/>
<dbReference type="OrthoDB" id="29523at2759"/>
<evidence type="ECO:0000313" key="2">
    <source>
        <dbReference type="EMBL" id="RDX62883.1"/>
    </source>
</evidence>
<name>A0A371EA26_MUCPR</name>
<feature type="compositionally biased region" description="Polar residues" evidence="1">
    <location>
        <begin position="58"/>
        <end position="71"/>
    </location>
</feature>
<dbReference type="EMBL" id="QJKJ01015212">
    <property type="protein sequence ID" value="RDX62883.1"/>
    <property type="molecule type" value="Genomic_DNA"/>
</dbReference>
<feature type="region of interest" description="Disordered" evidence="1">
    <location>
        <begin position="1"/>
        <end position="75"/>
    </location>
</feature>
<dbReference type="InterPro" id="IPR021109">
    <property type="entry name" value="Peptidase_aspartic_dom_sf"/>
</dbReference>
<keyword evidence="3" id="KW-1185">Reference proteome</keyword>
<dbReference type="STRING" id="157652.A0A371EA26"/>
<accession>A0A371EA26</accession>
<reference evidence="2" key="1">
    <citation type="submission" date="2018-05" db="EMBL/GenBank/DDBJ databases">
        <title>Draft genome of Mucuna pruriens seed.</title>
        <authorList>
            <person name="Nnadi N.E."/>
            <person name="Vos R."/>
            <person name="Hasami M.H."/>
            <person name="Devisetty U.K."/>
            <person name="Aguiy J.C."/>
        </authorList>
    </citation>
    <scope>NUCLEOTIDE SEQUENCE [LARGE SCALE GENOMIC DNA]</scope>
    <source>
        <strain evidence="2">JCA_2017</strain>
    </source>
</reference>
<evidence type="ECO:0008006" key="4">
    <source>
        <dbReference type="Google" id="ProtNLM"/>
    </source>
</evidence>
<feature type="non-terminal residue" evidence="2">
    <location>
        <position position="1"/>
    </location>
</feature>
<dbReference type="CDD" id="cd00303">
    <property type="entry name" value="retropepsin_like"/>
    <property type="match status" value="1"/>
</dbReference>
<sequence>MNNNPLPTHGGVSINAINHECQEEGSDEAERGEMSKNREEEGETPSDSASLVEEDLAKSTQVASLDQSNNLRPRPLVMEYNPTSQFRAPLIIQVPATLAYKNNTSYLGGIRKDKLYLQAKKWKTRPNRNYMLTRVLIDNGSSLNIMPKTTLDKLYSIGSQLRTNSIVVKAFDGSKREIMREITLPIRIGPITFDITFQIHATMAVPSSLHQRVKFIVGQQLISVMREKELMISTPMPAEYIEGDEEALETSFQSLEIVGTTGDELEQGGLKPSRAVIMAARELIKGGYQSGKGLGSRLEGIADSIIIQ</sequence>
<evidence type="ECO:0000313" key="3">
    <source>
        <dbReference type="Proteomes" id="UP000257109"/>
    </source>
</evidence>
<protein>
    <recommendedName>
        <fullName evidence="4">G-patch domain-containing protein</fullName>
    </recommendedName>
</protein>
<comment type="caution">
    <text evidence="2">The sequence shown here is derived from an EMBL/GenBank/DDBJ whole genome shotgun (WGS) entry which is preliminary data.</text>
</comment>
<dbReference type="PANTHER" id="PTHR32108">
    <property type="entry name" value="DNA-DIRECTED RNA POLYMERASE SUBUNIT ALPHA"/>
    <property type="match status" value="1"/>
</dbReference>